<dbReference type="InterPro" id="IPR037682">
    <property type="entry name" value="TonB_C"/>
</dbReference>
<dbReference type="PANTHER" id="PTHR33446:SF2">
    <property type="entry name" value="PROTEIN TONB"/>
    <property type="match status" value="1"/>
</dbReference>
<dbReference type="AlphaFoldDB" id="A0A7V3RIS3"/>
<keyword evidence="6" id="KW-0812">Transmembrane</keyword>
<evidence type="ECO:0000256" key="2">
    <source>
        <dbReference type="ARBA" id="ARBA00006555"/>
    </source>
</evidence>
<protein>
    <submittedName>
        <fullName evidence="11">Energy transducer TonB</fullName>
    </submittedName>
</protein>
<dbReference type="Gene3D" id="3.30.1150.10">
    <property type="match status" value="1"/>
</dbReference>
<dbReference type="PROSITE" id="PS52015">
    <property type="entry name" value="TONB_CTD"/>
    <property type="match status" value="1"/>
</dbReference>
<dbReference type="InterPro" id="IPR006260">
    <property type="entry name" value="TonB/TolA_C"/>
</dbReference>
<sequence>MSMKFLVMVLGRGSNKNFSLMLFVFFLLFCPSRSRIFAPVLLDYKIVYPDIARQMGIEGKAVLGLLINEEGRVEQVKLLKSSSNDILDSAALETAHTFIFSPALANGKPVKIWVSIPVEFRFEEIKPDLWLMEVKELQSAIAKEYKEGLVYDLYKLYKKLIFSPKKTLDIKVNEYIKLAVLDKTAKLWDGYWKLYPATLLLFVDIIYRYPDSFARFEAEEELKKFLEQEEVLIRTNLNKTSADTLIFRMRQAIGKP</sequence>
<evidence type="ECO:0000256" key="8">
    <source>
        <dbReference type="ARBA" id="ARBA00022989"/>
    </source>
</evidence>
<evidence type="ECO:0000256" key="1">
    <source>
        <dbReference type="ARBA" id="ARBA00004383"/>
    </source>
</evidence>
<evidence type="ECO:0000256" key="9">
    <source>
        <dbReference type="ARBA" id="ARBA00023136"/>
    </source>
</evidence>
<comment type="similarity">
    <text evidence="2">Belongs to the TonB family.</text>
</comment>
<dbReference type="InterPro" id="IPR051045">
    <property type="entry name" value="TonB-dependent_transducer"/>
</dbReference>
<keyword evidence="5" id="KW-0997">Cell inner membrane</keyword>
<dbReference type="NCBIfam" id="TIGR01352">
    <property type="entry name" value="tonB_Cterm"/>
    <property type="match status" value="1"/>
</dbReference>
<evidence type="ECO:0000256" key="4">
    <source>
        <dbReference type="ARBA" id="ARBA00022475"/>
    </source>
</evidence>
<evidence type="ECO:0000256" key="6">
    <source>
        <dbReference type="ARBA" id="ARBA00022692"/>
    </source>
</evidence>
<name>A0A7V3RIS3_UNCW3</name>
<dbReference type="EMBL" id="DTOZ01000185">
    <property type="protein sequence ID" value="HGE78841.1"/>
    <property type="molecule type" value="Genomic_DNA"/>
</dbReference>
<dbReference type="GO" id="GO:0031992">
    <property type="term" value="F:energy transducer activity"/>
    <property type="evidence" value="ECO:0007669"/>
    <property type="project" value="TreeGrafter"/>
</dbReference>
<evidence type="ECO:0000259" key="10">
    <source>
        <dbReference type="PROSITE" id="PS52015"/>
    </source>
</evidence>
<evidence type="ECO:0000256" key="7">
    <source>
        <dbReference type="ARBA" id="ARBA00022927"/>
    </source>
</evidence>
<evidence type="ECO:0000256" key="3">
    <source>
        <dbReference type="ARBA" id="ARBA00022448"/>
    </source>
</evidence>
<dbReference type="PANTHER" id="PTHR33446">
    <property type="entry name" value="PROTEIN TONB-RELATED"/>
    <property type="match status" value="1"/>
</dbReference>
<dbReference type="Pfam" id="PF03544">
    <property type="entry name" value="TonB_C"/>
    <property type="match status" value="1"/>
</dbReference>
<reference evidence="11" key="1">
    <citation type="journal article" date="2020" name="mSystems">
        <title>Genome- and Community-Level Interaction Insights into Carbon Utilization and Element Cycling Functions of Hydrothermarchaeota in Hydrothermal Sediment.</title>
        <authorList>
            <person name="Zhou Z."/>
            <person name="Liu Y."/>
            <person name="Xu W."/>
            <person name="Pan J."/>
            <person name="Luo Z.H."/>
            <person name="Li M."/>
        </authorList>
    </citation>
    <scope>NUCLEOTIDE SEQUENCE [LARGE SCALE GENOMIC DNA]</scope>
    <source>
        <strain evidence="11">SpSt-961</strain>
    </source>
</reference>
<comment type="subcellular location">
    <subcellularLocation>
        <location evidence="1">Cell inner membrane</location>
        <topology evidence="1">Single-pass membrane protein</topology>
        <orientation evidence="1">Periplasmic side</orientation>
    </subcellularLocation>
</comment>
<accession>A0A7V3RIS3</accession>
<gene>
    <name evidence="11" type="ORF">ENX68_07605</name>
</gene>
<evidence type="ECO:0000313" key="11">
    <source>
        <dbReference type="EMBL" id="HGE78841.1"/>
    </source>
</evidence>
<keyword evidence="7" id="KW-0653">Protein transport</keyword>
<dbReference type="GO" id="GO:0015031">
    <property type="term" value="P:protein transport"/>
    <property type="evidence" value="ECO:0007669"/>
    <property type="project" value="UniProtKB-KW"/>
</dbReference>
<proteinExistence type="inferred from homology"/>
<comment type="caution">
    <text evidence="11">The sequence shown here is derived from an EMBL/GenBank/DDBJ whole genome shotgun (WGS) entry which is preliminary data.</text>
</comment>
<keyword evidence="3" id="KW-0813">Transport</keyword>
<dbReference type="GO" id="GO:0055085">
    <property type="term" value="P:transmembrane transport"/>
    <property type="evidence" value="ECO:0007669"/>
    <property type="project" value="InterPro"/>
</dbReference>
<keyword evidence="9" id="KW-0472">Membrane</keyword>
<keyword evidence="4" id="KW-1003">Cell membrane</keyword>
<keyword evidence="8" id="KW-1133">Transmembrane helix</keyword>
<evidence type="ECO:0000256" key="5">
    <source>
        <dbReference type="ARBA" id="ARBA00022519"/>
    </source>
</evidence>
<feature type="domain" description="TonB C-terminal" evidence="10">
    <location>
        <begin position="33"/>
        <end position="129"/>
    </location>
</feature>
<dbReference type="GO" id="GO:0098797">
    <property type="term" value="C:plasma membrane protein complex"/>
    <property type="evidence" value="ECO:0007669"/>
    <property type="project" value="TreeGrafter"/>
</dbReference>
<dbReference type="SUPFAM" id="SSF74653">
    <property type="entry name" value="TolA/TonB C-terminal domain"/>
    <property type="match status" value="1"/>
</dbReference>
<organism evidence="11">
    <name type="scientific">candidate division WOR-3 bacterium</name>
    <dbReference type="NCBI Taxonomy" id="2052148"/>
    <lineage>
        <taxon>Bacteria</taxon>
        <taxon>Bacteria division WOR-3</taxon>
    </lineage>
</organism>